<evidence type="ECO:0000256" key="1">
    <source>
        <dbReference type="SAM" id="MobiDB-lite"/>
    </source>
</evidence>
<dbReference type="PANTHER" id="PTHR33971">
    <property type="entry name" value="OS06G0232000 PROTEIN"/>
    <property type="match status" value="1"/>
</dbReference>
<name>A0A6A1UQA2_9ROSI</name>
<organism evidence="2 3">
    <name type="scientific">Morella rubra</name>
    <name type="common">Chinese bayberry</name>
    <dbReference type="NCBI Taxonomy" id="262757"/>
    <lineage>
        <taxon>Eukaryota</taxon>
        <taxon>Viridiplantae</taxon>
        <taxon>Streptophyta</taxon>
        <taxon>Embryophyta</taxon>
        <taxon>Tracheophyta</taxon>
        <taxon>Spermatophyta</taxon>
        <taxon>Magnoliopsida</taxon>
        <taxon>eudicotyledons</taxon>
        <taxon>Gunneridae</taxon>
        <taxon>Pentapetalae</taxon>
        <taxon>rosids</taxon>
        <taxon>fabids</taxon>
        <taxon>Fagales</taxon>
        <taxon>Myricaceae</taxon>
        <taxon>Morella</taxon>
    </lineage>
</organism>
<dbReference type="Proteomes" id="UP000516437">
    <property type="component" value="Unassembled WGS sequence"/>
</dbReference>
<sequence length="341" mass="37847">MAYYSSRYFEDDLAGYSPTPYGGGAYDSAPSHGLVAYTSYGCFNNAIPYYAGYSPYGCSSIAYSASTFSQPQFIEYDPSPCGSDHNTASTQFVISYSAAEFNLPEFKEYNPAPYSGGYDLAETYGKPLPPSDEICYPRSVPDLKAPSLDGVAFGSIPLPSEKDETQGQAAKPQNGREQSPQKEEERQLQGSTDQGHESDEEETYQGERRTEDPVDDSYPWSGYGFGTAEEHSDQYGKSVPLPPSGYGLEAMDLCESLFGYWPCLSREKRRGARQECADNKESNSDLWKGSADYLFGSSCPYGENSRDVGGSYGIPNYSYERHYQEHPLYMQIDYDEGSWLN</sequence>
<evidence type="ECO:0000313" key="2">
    <source>
        <dbReference type="EMBL" id="KAB1201260.1"/>
    </source>
</evidence>
<proteinExistence type="predicted"/>
<accession>A0A6A1UQA2</accession>
<protein>
    <submittedName>
        <fullName evidence="2">Uncharacterized protein</fullName>
    </submittedName>
</protein>
<gene>
    <name evidence="2" type="ORF">CJ030_MR0G004580</name>
</gene>
<evidence type="ECO:0000313" key="3">
    <source>
        <dbReference type="Proteomes" id="UP000516437"/>
    </source>
</evidence>
<dbReference type="GO" id="GO:0070300">
    <property type="term" value="F:phosphatidic acid binding"/>
    <property type="evidence" value="ECO:0007669"/>
    <property type="project" value="InterPro"/>
</dbReference>
<dbReference type="OrthoDB" id="768992at2759"/>
<feature type="region of interest" description="Disordered" evidence="1">
    <location>
        <begin position="151"/>
        <end position="237"/>
    </location>
</feature>
<comment type="caution">
    <text evidence="2">The sequence shown here is derived from an EMBL/GenBank/DDBJ whole genome shotgun (WGS) entry which is preliminary data.</text>
</comment>
<dbReference type="AlphaFoldDB" id="A0A6A1UQA2"/>
<dbReference type="PANTHER" id="PTHR33971:SF3">
    <property type="entry name" value="UBIQUITIN CARBOXYL-TERMINAL HYDROLASE 36"/>
    <property type="match status" value="1"/>
</dbReference>
<dbReference type="EMBL" id="RXIC02000086">
    <property type="protein sequence ID" value="KAB1201260.1"/>
    <property type="molecule type" value="Genomic_DNA"/>
</dbReference>
<reference evidence="2 3" key="1">
    <citation type="journal article" date="2019" name="Plant Biotechnol. J.">
        <title>The red bayberry genome and genetic basis of sex determination.</title>
        <authorList>
            <person name="Jia H.M."/>
            <person name="Jia H.J."/>
            <person name="Cai Q.L."/>
            <person name="Wang Y."/>
            <person name="Zhao H.B."/>
            <person name="Yang W.F."/>
            <person name="Wang G.Y."/>
            <person name="Li Y.H."/>
            <person name="Zhan D.L."/>
            <person name="Shen Y.T."/>
            <person name="Niu Q.F."/>
            <person name="Chang L."/>
            <person name="Qiu J."/>
            <person name="Zhao L."/>
            <person name="Xie H.B."/>
            <person name="Fu W.Y."/>
            <person name="Jin J."/>
            <person name="Li X.W."/>
            <person name="Jiao Y."/>
            <person name="Zhou C.C."/>
            <person name="Tu T."/>
            <person name="Chai C.Y."/>
            <person name="Gao J.L."/>
            <person name="Fan L.J."/>
            <person name="van de Weg E."/>
            <person name="Wang J.Y."/>
            <person name="Gao Z.S."/>
        </authorList>
    </citation>
    <scope>NUCLEOTIDE SEQUENCE [LARGE SCALE GENOMIC DNA]</scope>
    <source>
        <tissue evidence="2">Leaves</tissue>
    </source>
</reference>
<dbReference type="GO" id="GO:0004674">
    <property type="term" value="F:protein serine/threonine kinase activity"/>
    <property type="evidence" value="ECO:0007669"/>
    <property type="project" value="TreeGrafter"/>
</dbReference>
<dbReference type="InterPro" id="IPR038943">
    <property type="entry name" value="PLDrp1-like"/>
</dbReference>
<keyword evidence="3" id="KW-1185">Reference proteome</keyword>